<dbReference type="RefSeq" id="WP_080522235.1">
    <property type="nucleotide sequence ID" value="NZ_LPUF01000001.1"/>
</dbReference>
<dbReference type="AlphaFoldDB" id="A0A1V8M7R6"/>
<dbReference type="OrthoDB" id="7210418at2"/>
<organism evidence="1 2">
    <name type="scientific">Methyloprofundus sedimenti</name>
    <dbReference type="NCBI Taxonomy" id="1420851"/>
    <lineage>
        <taxon>Bacteria</taxon>
        <taxon>Pseudomonadati</taxon>
        <taxon>Pseudomonadota</taxon>
        <taxon>Gammaproteobacteria</taxon>
        <taxon>Methylococcales</taxon>
        <taxon>Methylococcaceae</taxon>
        <taxon>Methyloprofundus</taxon>
    </lineage>
</organism>
<reference evidence="1 2" key="1">
    <citation type="submission" date="2015-12" db="EMBL/GenBank/DDBJ databases">
        <authorList>
            <person name="Shamseldin A."/>
            <person name="Moawad H."/>
            <person name="Abd El-Rahim W.M."/>
            <person name="Sadowsky M.J."/>
        </authorList>
    </citation>
    <scope>NUCLEOTIDE SEQUENCE [LARGE SCALE GENOMIC DNA]</scope>
    <source>
        <strain evidence="1 2">WF1</strain>
    </source>
</reference>
<gene>
    <name evidence="1" type="ORF">AU255_07095</name>
</gene>
<evidence type="ECO:0000313" key="1">
    <source>
        <dbReference type="EMBL" id="OQK17624.1"/>
    </source>
</evidence>
<accession>A0A1V8M7R6</accession>
<protein>
    <submittedName>
        <fullName evidence="1">Uncharacterized protein</fullName>
    </submittedName>
</protein>
<dbReference type="EMBL" id="LPUF01000001">
    <property type="protein sequence ID" value="OQK17624.1"/>
    <property type="molecule type" value="Genomic_DNA"/>
</dbReference>
<dbReference type="Proteomes" id="UP000191980">
    <property type="component" value="Unassembled WGS sequence"/>
</dbReference>
<name>A0A1V8M7R6_9GAMM</name>
<keyword evidence="2" id="KW-1185">Reference proteome</keyword>
<comment type="caution">
    <text evidence="1">The sequence shown here is derived from an EMBL/GenBank/DDBJ whole genome shotgun (WGS) entry which is preliminary data.</text>
</comment>
<evidence type="ECO:0000313" key="2">
    <source>
        <dbReference type="Proteomes" id="UP000191980"/>
    </source>
</evidence>
<sequence>MQKLDNNLLCIKGEIVGVTAPYRRTARIFTDNTYSDSGKWMYVLHGNYADSPENFVRAFLLIQKDVLELFDYIEPSDANLATHSHRIHELLLRTCVEVEANCTAILRENGYTRSGDWNMGDYKKIEQSHYLSQYEVKVPNWLGSAGVRNPFSSWASSGSLGWYTAYNHTKHDRHLNFNQANFENLIDAVAGLSALLASQFLDNDFSPAGMGLSVNPGGPNDGFEPSIGGFFRLKYPTNVPDSEKYDFGHSDIDFNNDIFQSFNYT</sequence>
<dbReference type="STRING" id="1420851.AU255_07095"/>
<proteinExistence type="predicted"/>